<evidence type="ECO:0000313" key="3">
    <source>
        <dbReference type="Proteomes" id="UP001249851"/>
    </source>
</evidence>
<name>A0AAD9PUJ6_ACRCE</name>
<reference evidence="2" key="1">
    <citation type="journal article" date="2023" name="G3 (Bethesda)">
        <title>Whole genome assembly and annotation of the endangered Caribbean coral Acropora cervicornis.</title>
        <authorList>
            <person name="Selwyn J.D."/>
            <person name="Vollmer S.V."/>
        </authorList>
    </citation>
    <scope>NUCLEOTIDE SEQUENCE</scope>
    <source>
        <strain evidence="2">K2</strain>
    </source>
</reference>
<dbReference type="AlphaFoldDB" id="A0AAD9PUJ6"/>
<reference evidence="2" key="2">
    <citation type="journal article" date="2023" name="Science">
        <title>Genomic signatures of disease resistance in endangered staghorn corals.</title>
        <authorList>
            <person name="Vollmer S.V."/>
            <person name="Selwyn J.D."/>
            <person name="Despard B.A."/>
            <person name="Roesel C.L."/>
        </authorList>
    </citation>
    <scope>NUCLEOTIDE SEQUENCE</scope>
    <source>
        <strain evidence="2">K2</strain>
    </source>
</reference>
<sequence>MQLPKSISSYNKYMGIWGCRDQLLQRYEIARSILKWYTKIAIPFLQLAMRQKILSTHGTHITRSRSQCVKIGNAVLSPVFPHGGVPQEYAAPVWLYLPDYLASVIESIQKKALKIILPMYDYAEPMNVTGLECLSLRRDRERQSNGRGGPKCGEKQGDNMKWKEEGEGLSEPKKKRSRKGGNDAIEFLREKANIDMTMKQE</sequence>
<feature type="region of interest" description="Disordered" evidence="1">
    <location>
        <begin position="139"/>
        <end position="185"/>
    </location>
</feature>
<evidence type="ECO:0000313" key="2">
    <source>
        <dbReference type="EMBL" id="KAK2549397.1"/>
    </source>
</evidence>
<dbReference type="EMBL" id="JARQWQ010000127">
    <property type="protein sequence ID" value="KAK2549397.1"/>
    <property type="molecule type" value="Genomic_DNA"/>
</dbReference>
<proteinExistence type="predicted"/>
<comment type="caution">
    <text evidence="2">The sequence shown here is derived from an EMBL/GenBank/DDBJ whole genome shotgun (WGS) entry which is preliminary data.</text>
</comment>
<accession>A0AAD9PUJ6</accession>
<dbReference type="Proteomes" id="UP001249851">
    <property type="component" value="Unassembled WGS sequence"/>
</dbReference>
<gene>
    <name evidence="2" type="ORF">P5673_030226</name>
</gene>
<evidence type="ECO:0000256" key="1">
    <source>
        <dbReference type="SAM" id="MobiDB-lite"/>
    </source>
</evidence>
<feature type="compositionally biased region" description="Basic and acidic residues" evidence="1">
    <location>
        <begin position="152"/>
        <end position="172"/>
    </location>
</feature>
<keyword evidence="3" id="KW-1185">Reference proteome</keyword>
<organism evidence="2 3">
    <name type="scientific">Acropora cervicornis</name>
    <name type="common">Staghorn coral</name>
    <dbReference type="NCBI Taxonomy" id="6130"/>
    <lineage>
        <taxon>Eukaryota</taxon>
        <taxon>Metazoa</taxon>
        <taxon>Cnidaria</taxon>
        <taxon>Anthozoa</taxon>
        <taxon>Hexacorallia</taxon>
        <taxon>Scleractinia</taxon>
        <taxon>Astrocoeniina</taxon>
        <taxon>Acroporidae</taxon>
        <taxon>Acropora</taxon>
    </lineage>
</organism>
<protein>
    <submittedName>
        <fullName evidence="2">Uncharacterized protein</fullName>
    </submittedName>
</protein>